<sequence>MDSPISSESPNDESTKVADELRADLVRLLKEFPLSYEQHQILHKPGIGMLVQSLLRKRRRFTIALGLLTATCFAFAIRGIAFSSVYLPWTITAAVLGFWTYRRVRRSNLLSDAFHRFEQSRLDQREQRISLGDALRLSFSLDYDEHQAIHQGDDQLVADQMIDRFNKYSATLALGGAGAALSAWNRVGIHSLPFIIVLAVGVAACACRNWLQVQRVKKIVGEHSEATIANEKDPLQVLAEEFSNEVQSSS</sequence>
<keyword evidence="1" id="KW-0472">Membrane</keyword>
<protein>
    <submittedName>
        <fullName evidence="2">Signal peptide protein</fullName>
    </submittedName>
</protein>
<name>M5S8E6_9BACT</name>
<organism evidence="2 3">
    <name type="scientific">Rhodopirellula europaea SH398</name>
    <dbReference type="NCBI Taxonomy" id="1263868"/>
    <lineage>
        <taxon>Bacteria</taxon>
        <taxon>Pseudomonadati</taxon>
        <taxon>Planctomycetota</taxon>
        <taxon>Planctomycetia</taxon>
        <taxon>Pirellulales</taxon>
        <taxon>Pirellulaceae</taxon>
        <taxon>Rhodopirellula</taxon>
    </lineage>
</organism>
<evidence type="ECO:0000313" key="3">
    <source>
        <dbReference type="Proteomes" id="UP000011996"/>
    </source>
</evidence>
<dbReference type="PATRIC" id="fig|1263868.3.peg.5915"/>
<accession>M5S8E6</accession>
<comment type="caution">
    <text evidence="2">The sequence shown here is derived from an EMBL/GenBank/DDBJ whole genome shotgun (WGS) entry which is preliminary data.</text>
</comment>
<feature type="transmembrane region" description="Helical" evidence="1">
    <location>
        <begin position="61"/>
        <end position="80"/>
    </location>
</feature>
<feature type="transmembrane region" description="Helical" evidence="1">
    <location>
        <begin position="168"/>
        <end position="185"/>
    </location>
</feature>
<feature type="transmembrane region" description="Helical" evidence="1">
    <location>
        <begin position="191"/>
        <end position="211"/>
    </location>
</feature>
<keyword evidence="1" id="KW-0812">Transmembrane</keyword>
<keyword evidence="1" id="KW-1133">Transmembrane helix</keyword>
<dbReference type="STRING" id="1263868.RESH_05458"/>
<evidence type="ECO:0000256" key="1">
    <source>
        <dbReference type="SAM" id="Phobius"/>
    </source>
</evidence>
<dbReference type="RefSeq" id="WP_008671486.1">
    <property type="nucleotide sequence ID" value="NZ_ANOF01000177.1"/>
</dbReference>
<dbReference type="EMBL" id="ANOF01000177">
    <property type="protein sequence ID" value="EMI23922.1"/>
    <property type="molecule type" value="Genomic_DNA"/>
</dbReference>
<proteinExistence type="predicted"/>
<evidence type="ECO:0000313" key="2">
    <source>
        <dbReference type="EMBL" id="EMI23922.1"/>
    </source>
</evidence>
<gene>
    <name evidence="2" type="ORF">RESH_05458</name>
</gene>
<reference evidence="2 3" key="1">
    <citation type="journal article" date="2013" name="Mar. Genomics">
        <title>Expression of sulfatases in Rhodopirellula baltica and the diversity of sulfatases in the genus Rhodopirellula.</title>
        <authorList>
            <person name="Wegner C.E."/>
            <person name="Richter-Heitmann T."/>
            <person name="Klindworth A."/>
            <person name="Klockow C."/>
            <person name="Richter M."/>
            <person name="Achstetter T."/>
            <person name="Glockner F.O."/>
            <person name="Harder J."/>
        </authorList>
    </citation>
    <scope>NUCLEOTIDE SEQUENCE [LARGE SCALE GENOMIC DNA]</scope>
    <source>
        <strain evidence="2 3">SH398</strain>
    </source>
</reference>
<feature type="transmembrane region" description="Helical" evidence="1">
    <location>
        <begin position="86"/>
        <end position="101"/>
    </location>
</feature>
<dbReference type="Proteomes" id="UP000011996">
    <property type="component" value="Unassembled WGS sequence"/>
</dbReference>
<dbReference type="AlphaFoldDB" id="M5S8E6"/>